<keyword evidence="2" id="KW-1185">Reference proteome</keyword>
<dbReference type="EMBL" id="JAELVF020000001">
    <property type="protein sequence ID" value="MBU7598049.1"/>
    <property type="molecule type" value="Genomic_DNA"/>
</dbReference>
<proteinExistence type="predicted"/>
<name>A0A949JGD9_9ACTN</name>
<dbReference type="Pfam" id="PF06224">
    <property type="entry name" value="AlkZ-like"/>
    <property type="match status" value="1"/>
</dbReference>
<sequence length="409" mass="44626">MARTKERGALTAAELNRATLARQLLLQRVALKPEEAVVRLAGLQGQAPASPYLALWNRIVDLQPEAVDGLFARGTLVRATLMRMTLHVVHRADHPVFLQAMQGTLRARLGHERFRSSGVTSGQLDALLPQLLDHLAEPRTVAELQTWLSAHFTEGPADPPAGTAGPADSERASEAVRGALWAARLVAPLLRTTDSAEPWYFRTAGSVSYVASTARPDPDDEAAGDEALGALLLRYLGAYGPASVADAAQFLTVPRRRVRRVLTGLEDALVTRRGPGGEELFDVPDGELPDGELPAPPRLLGMWDNVLLAHADRSRLVPPEYRRVITRVNGDQLPTVLVDGRAAGVWRPTGHGVEVTAFHPLSEADWEGLAAEACRLDGFLADREPLVYRRWFHWWPKLPAGHVRTLPGD</sequence>
<organism evidence="1 2">
    <name type="scientific">Streptomyces tardus</name>
    <dbReference type="NCBI Taxonomy" id="2780544"/>
    <lineage>
        <taxon>Bacteria</taxon>
        <taxon>Bacillati</taxon>
        <taxon>Actinomycetota</taxon>
        <taxon>Actinomycetes</taxon>
        <taxon>Kitasatosporales</taxon>
        <taxon>Streptomycetaceae</taxon>
        <taxon>Streptomyces</taxon>
    </lineage>
</organism>
<dbReference type="RefSeq" id="WP_211041951.1">
    <property type="nucleotide sequence ID" value="NZ_JAELVF020000001.1"/>
</dbReference>
<evidence type="ECO:0000313" key="1">
    <source>
        <dbReference type="EMBL" id="MBU7598049.1"/>
    </source>
</evidence>
<dbReference type="InterPro" id="IPR009351">
    <property type="entry name" value="AlkZ-like"/>
</dbReference>
<dbReference type="GO" id="GO:0003677">
    <property type="term" value="F:DNA binding"/>
    <property type="evidence" value="ECO:0007669"/>
    <property type="project" value="UniProtKB-KW"/>
</dbReference>
<accession>A0A949JGD9</accession>
<gene>
    <name evidence="1" type="ORF">JGS22_010600</name>
</gene>
<dbReference type="PANTHER" id="PTHR38479:SF2">
    <property type="entry name" value="WINGED HELIX DNA-BINDING DOMAIN-CONTAINING PROTEIN"/>
    <property type="match status" value="1"/>
</dbReference>
<reference evidence="1" key="1">
    <citation type="submission" date="2021-06" db="EMBL/GenBank/DDBJ databases">
        <title>Sequencing of actinobacteria type strains.</title>
        <authorList>
            <person name="Nguyen G.-S."/>
            <person name="Wentzel A."/>
        </authorList>
    </citation>
    <scope>NUCLEOTIDE SEQUENCE</scope>
    <source>
        <strain evidence="1">P38-E01</strain>
    </source>
</reference>
<dbReference type="Proteomes" id="UP000694501">
    <property type="component" value="Unassembled WGS sequence"/>
</dbReference>
<comment type="caution">
    <text evidence="1">The sequence shown here is derived from an EMBL/GenBank/DDBJ whole genome shotgun (WGS) entry which is preliminary data.</text>
</comment>
<protein>
    <submittedName>
        <fullName evidence="1">Winged helix DNA-binding domain-containing protein</fullName>
    </submittedName>
</protein>
<evidence type="ECO:0000313" key="2">
    <source>
        <dbReference type="Proteomes" id="UP000694501"/>
    </source>
</evidence>
<dbReference type="PANTHER" id="PTHR38479">
    <property type="entry name" value="LMO0824 PROTEIN"/>
    <property type="match status" value="1"/>
</dbReference>
<dbReference type="AlphaFoldDB" id="A0A949JGD9"/>
<keyword evidence="1" id="KW-0238">DNA-binding</keyword>